<dbReference type="Pfam" id="PF22494">
    <property type="entry name" value="choice_anch_I"/>
    <property type="match status" value="1"/>
</dbReference>
<name>A0A9D1A5T3_9FIRM</name>
<dbReference type="InterPro" id="IPR055188">
    <property type="entry name" value="Choice_anch_I"/>
</dbReference>
<dbReference type="InterPro" id="IPR052956">
    <property type="entry name" value="Mesenchyme-surface_protein"/>
</dbReference>
<reference evidence="4" key="1">
    <citation type="submission" date="2020-10" db="EMBL/GenBank/DDBJ databases">
        <authorList>
            <person name="Gilroy R."/>
        </authorList>
    </citation>
    <scope>NUCLEOTIDE SEQUENCE</scope>
    <source>
        <strain evidence="4">CHK180-2868</strain>
    </source>
</reference>
<dbReference type="NCBIfam" id="NF038117">
    <property type="entry name" value="choice_anch_I"/>
    <property type="match status" value="1"/>
</dbReference>
<feature type="domain" description="Choice-of-anchor I" evidence="3">
    <location>
        <begin position="148"/>
        <end position="557"/>
    </location>
</feature>
<feature type="signal peptide" evidence="2">
    <location>
        <begin position="1"/>
        <end position="28"/>
    </location>
</feature>
<evidence type="ECO:0000256" key="1">
    <source>
        <dbReference type="SAM" id="MobiDB-lite"/>
    </source>
</evidence>
<dbReference type="Proteomes" id="UP000824250">
    <property type="component" value="Unassembled WGS sequence"/>
</dbReference>
<dbReference type="EMBL" id="DVGC01000029">
    <property type="protein sequence ID" value="HIR05393.1"/>
    <property type="molecule type" value="Genomic_DNA"/>
</dbReference>
<dbReference type="PANTHER" id="PTHR46928:SF1">
    <property type="entry name" value="MESENCHYME-SPECIFIC CELL SURFACE GLYCOPROTEIN"/>
    <property type="match status" value="1"/>
</dbReference>
<dbReference type="SUPFAM" id="SSF75011">
    <property type="entry name" value="3-carboxy-cis,cis-mucoante lactonizing enzyme"/>
    <property type="match status" value="1"/>
</dbReference>
<dbReference type="AlphaFoldDB" id="A0A9D1A5T3"/>
<evidence type="ECO:0000256" key="2">
    <source>
        <dbReference type="SAM" id="SignalP"/>
    </source>
</evidence>
<organism evidence="4 5">
    <name type="scientific">Candidatus Copromonas faecavium</name>
    <name type="common">nom. illeg.</name>
    <dbReference type="NCBI Taxonomy" id="2840740"/>
    <lineage>
        <taxon>Bacteria</taxon>
        <taxon>Bacillati</taxon>
        <taxon>Bacillota</taxon>
        <taxon>Clostridia</taxon>
        <taxon>Lachnospirales</taxon>
        <taxon>Lachnospiraceae</taxon>
        <taxon>Candidatus Copromonas (nom. illeg.)</taxon>
    </lineage>
</organism>
<evidence type="ECO:0000313" key="5">
    <source>
        <dbReference type="Proteomes" id="UP000824250"/>
    </source>
</evidence>
<dbReference type="PANTHER" id="PTHR46928">
    <property type="entry name" value="MESENCHYME-SPECIFIC CELL SURFACE GLYCOPROTEIN"/>
    <property type="match status" value="1"/>
</dbReference>
<protein>
    <submittedName>
        <fullName evidence="4">Choice-of-anchor I family protein</fullName>
    </submittedName>
</protein>
<feature type="region of interest" description="Disordered" evidence="1">
    <location>
        <begin position="436"/>
        <end position="455"/>
    </location>
</feature>
<accession>A0A9D1A5T3</accession>
<gene>
    <name evidence="4" type="ORF">IAB28_05440</name>
</gene>
<proteinExistence type="predicted"/>
<comment type="caution">
    <text evidence="4">The sequence shown here is derived from an EMBL/GenBank/DDBJ whole genome shotgun (WGS) entry which is preliminary data.</text>
</comment>
<feature type="compositionally biased region" description="Basic and acidic residues" evidence="1">
    <location>
        <begin position="441"/>
        <end position="451"/>
    </location>
</feature>
<evidence type="ECO:0000259" key="3">
    <source>
        <dbReference type="Pfam" id="PF22494"/>
    </source>
</evidence>
<keyword evidence="2" id="KW-0732">Signal</keyword>
<evidence type="ECO:0000313" key="4">
    <source>
        <dbReference type="EMBL" id="HIR05393.1"/>
    </source>
</evidence>
<sequence length="558" mass="58536">MRITGKKALALSFCVTAALQMGAFPVLAQEVSMRKIAGYEAGQFHVDGGVMEIVAYNRATDYAYAVNGQTGMLTAIPLANLTDGGSAANLQGTDIDVKSLVEGQDSSFVYGDMTSVSVSPDGTRLAVALQAEGYADSGRAAIFGCSSDGSLTLRGIVETGVQPDMIVFATNQTVLTADEGEPREGYGEGTVDPRGSVTVIDADQLTGTVTGFDAFDSEEQRAALVSSGVVLKKGTSLSVDLEPEYIAVSDGKAYVTLQEANAIAVFNITGQAFEGIYSAGFEDYSVTPVDIDKKDDGYAAKTYPSLMGIRMPDGIAAYSVNGTTYLVTANEGDGREWGDEDLGTFYLNEDERDFGDGDVSPTGAITAANSGLSGKVTFFESGDYDGLDGRKDYLFGGRSFTLYQVSETGISPVYSSGDAFESLTASALPEYYNSSNDNAVLDDRSGKKGPEPESVTVGSVDGRTYAFVALERTGGIMAYDVTDPAAVSCETYINTRDFASVVSGSEEYEDGELDKWVTGGDVAPEGLAFIPAEESPTGEALLLAACEVSGTVAVYQVQ</sequence>
<reference evidence="4" key="2">
    <citation type="journal article" date="2021" name="PeerJ">
        <title>Extensive microbial diversity within the chicken gut microbiome revealed by metagenomics and culture.</title>
        <authorList>
            <person name="Gilroy R."/>
            <person name="Ravi A."/>
            <person name="Getino M."/>
            <person name="Pursley I."/>
            <person name="Horton D.L."/>
            <person name="Alikhan N.F."/>
            <person name="Baker D."/>
            <person name="Gharbi K."/>
            <person name="Hall N."/>
            <person name="Watson M."/>
            <person name="Adriaenssens E.M."/>
            <person name="Foster-Nyarko E."/>
            <person name="Jarju S."/>
            <person name="Secka A."/>
            <person name="Antonio M."/>
            <person name="Oren A."/>
            <person name="Chaudhuri R.R."/>
            <person name="La Ragione R."/>
            <person name="Hildebrand F."/>
            <person name="Pallen M.J."/>
        </authorList>
    </citation>
    <scope>NUCLEOTIDE SEQUENCE</scope>
    <source>
        <strain evidence="4">CHK180-2868</strain>
    </source>
</reference>
<feature type="chain" id="PRO_5039599987" evidence="2">
    <location>
        <begin position="29"/>
        <end position="558"/>
    </location>
</feature>